<comment type="similarity">
    <text evidence="1">Belongs to the LysR transcriptional regulatory family.</text>
</comment>
<evidence type="ECO:0000256" key="1">
    <source>
        <dbReference type="ARBA" id="ARBA00009437"/>
    </source>
</evidence>
<gene>
    <name evidence="7" type="ORF">SAMN05421770_104358</name>
</gene>
<dbReference type="GO" id="GO:0032993">
    <property type="term" value="C:protein-DNA complex"/>
    <property type="evidence" value="ECO:0007669"/>
    <property type="project" value="TreeGrafter"/>
</dbReference>
<reference evidence="7 8" key="1">
    <citation type="submission" date="2017-06" db="EMBL/GenBank/DDBJ databases">
        <authorList>
            <person name="Kim H.J."/>
            <person name="Triplett B.A."/>
        </authorList>
    </citation>
    <scope>NUCLEOTIDE SEQUENCE [LARGE SCALE GENOMIC DNA]</scope>
    <source>
        <strain evidence="7 8">DSM 18704</strain>
    </source>
</reference>
<evidence type="ECO:0000313" key="8">
    <source>
        <dbReference type="Proteomes" id="UP000198356"/>
    </source>
</evidence>
<accession>A0A239K875</accession>
<feature type="region of interest" description="Disordered" evidence="5">
    <location>
        <begin position="297"/>
        <end position="316"/>
    </location>
</feature>
<dbReference type="GO" id="GO:0003677">
    <property type="term" value="F:DNA binding"/>
    <property type="evidence" value="ECO:0007669"/>
    <property type="project" value="UniProtKB-KW"/>
</dbReference>
<keyword evidence="8" id="KW-1185">Reference proteome</keyword>
<dbReference type="Gene3D" id="1.10.10.10">
    <property type="entry name" value="Winged helix-like DNA-binding domain superfamily/Winged helix DNA-binding domain"/>
    <property type="match status" value="1"/>
</dbReference>
<keyword evidence="4" id="KW-0804">Transcription</keyword>
<feature type="compositionally biased region" description="Basic and acidic residues" evidence="5">
    <location>
        <begin position="307"/>
        <end position="316"/>
    </location>
</feature>
<dbReference type="InterPro" id="IPR036390">
    <property type="entry name" value="WH_DNA-bd_sf"/>
</dbReference>
<evidence type="ECO:0000313" key="7">
    <source>
        <dbReference type="EMBL" id="SNT14201.1"/>
    </source>
</evidence>
<dbReference type="PROSITE" id="PS50931">
    <property type="entry name" value="HTH_LYSR"/>
    <property type="match status" value="1"/>
</dbReference>
<name>A0A239K875_9BACT</name>
<dbReference type="PANTHER" id="PTHR30346">
    <property type="entry name" value="TRANSCRIPTIONAL DUAL REGULATOR HCAR-RELATED"/>
    <property type="match status" value="1"/>
</dbReference>
<evidence type="ECO:0000256" key="5">
    <source>
        <dbReference type="SAM" id="MobiDB-lite"/>
    </source>
</evidence>
<dbReference type="Pfam" id="PF03466">
    <property type="entry name" value="LysR_substrate"/>
    <property type="match status" value="1"/>
</dbReference>
<dbReference type="PANTHER" id="PTHR30346:SF28">
    <property type="entry name" value="HTH-TYPE TRANSCRIPTIONAL REGULATOR CYNR"/>
    <property type="match status" value="1"/>
</dbReference>
<dbReference type="AlphaFoldDB" id="A0A239K875"/>
<evidence type="ECO:0000256" key="4">
    <source>
        <dbReference type="ARBA" id="ARBA00023163"/>
    </source>
</evidence>
<dbReference type="RefSeq" id="WP_089408994.1">
    <property type="nucleotide sequence ID" value="NZ_FZOU01000004.1"/>
</dbReference>
<proteinExistence type="inferred from homology"/>
<dbReference type="InterPro" id="IPR000847">
    <property type="entry name" value="LysR_HTH_N"/>
</dbReference>
<dbReference type="GO" id="GO:0003700">
    <property type="term" value="F:DNA-binding transcription factor activity"/>
    <property type="evidence" value="ECO:0007669"/>
    <property type="project" value="InterPro"/>
</dbReference>
<dbReference type="Pfam" id="PF00126">
    <property type="entry name" value="HTH_1"/>
    <property type="match status" value="1"/>
</dbReference>
<sequence>MSDSLTFRLLRYIKAAAETLNFTRAAEQVFVAQSSLSSQIGKFEDTVELLLFARLQNGLKLTSAGRIVATFAENTLKEWDQTLAIALAVQRNEVPPLRLGFSSFINAKLLERFRENYEGMFPGCAIQLWSGDPLLCLQRLDARTLDCAILPLPVDATLYNVQQIAQSPLVVCMRSDDVLADRAQLDIHEVAERITIFRDPELHPSAHTRLVEMFREVGIPIHLACAARTSSEIQWMVKERYGLALIDQLTPLDPGLITRSIAGINWTADTAFVHASHMDHVALPFIERFFQQNWSASRRSKRPSKTRHPEQLELLG</sequence>
<evidence type="ECO:0000256" key="2">
    <source>
        <dbReference type="ARBA" id="ARBA00023015"/>
    </source>
</evidence>
<dbReference type="Proteomes" id="UP000198356">
    <property type="component" value="Unassembled WGS sequence"/>
</dbReference>
<dbReference type="CDD" id="cd05466">
    <property type="entry name" value="PBP2_LTTR_substrate"/>
    <property type="match status" value="1"/>
</dbReference>
<dbReference type="SUPFAM" id="SSF53850">
    <property type="entry name" value="Periplasmic binding protein-like II"/>
    <property type="match status" value="1"/>
</dbReference>
<dbReference type="EMBL" id="FZOU01000004">
    <property type="protein sequence ID" value="SNT14201.1"/>
    <property type="molecule type" value="Genomic_DNA"/>
</dbReference>
<dbReference type="OrthoDB" id="113093at2"/>
<evidence type="ECO:0000256" key="3">
    <source>
        <dbReference type="ARBA" id="ARBA00023125"/>
    </source>
</evidence>
<protein>
    <submittedName>
        <fullName evidence="7">LysR family transcriptional regulator, hydrogen peroxide-inducible genes activator</fullName>
    </submittedName>
</protein>
<dbReference type="InterPro" id="IPR036388">
    <property type="entry name" value="WH-like_DNA-bd_sf"/>
</dbReference>
<dbReference type="InterPro" id="IPR005119">
    <property type="entry name" value="LysR_subst-bd"/>
</dbReference>
<dbReference type="Gene3D" id="3.40.190.10">
    <property type="entry name" value="Periplasmic binding protein-like II"/>
    <property type="match status" value="2"/>
</dbReference>
<dbReference type="SUPFAM" id="SSF46785">
    <property type="entry name" value="Winged helix' DNA-binding domain"/>
    <property type="match status" value="1"/>
</dbReference>
<keyword evidence="2" id="KW-0805">Transcription regulation</keyword>
<evidence type="ECO:0000259" key="6">
    <source>
        <dbReference type="PROSITE" id="PS50931"/>
    </source>
</evidence>
<keyword evidence="3" id="KW-0238">DNA-binding</keyword>
<feature type="domain" description="HTH lysR-type" evidence="6">
    <location>
        <begin position="5"/>
        <end position="62"/>
    </location>
</feature>
<organism evidence="7 8">
    <name type="scientific">Granulicella rosea</name>
    <dbReference type="NCBI Taxonomy" id="474952"/>
    <lineage>
        <taxon>Bacteria</taxon>
        <taxon>Pseudomonadati</taxon>
        <taxon>Acidobacteriota</taxon>
        <taxon>Terriglobia</taxon>
        <taxon>Terriglobales</taxon>
        <taxon>Acidobacteriaceae</taxon>
        <taxon>Granulicella</taxon>
    </lineage>
</organism>